<feature type="compositionally biased region" description="Basic residues" evidence="1">
    <location>
        <begin position="15"/>
        <end position="27"/>
    </location>
</feature>
<evidence type="ECO:0000313" key="4">
    <source>
        <dbReference type="Proteomes" id="UP000014760"/>
    </source>
</evidence>
<reference evidence="2 4" key="2">
    <citation type="journal article" date="2013" name="Nature">
        <title>Insights into bilaterian evolution from three spiralian genomes.</title>
        <authorList>
            <person name="Simakov O."/>
            <person name="Marletaz F."/>
            <person name="Cho S.J."/>
            <person name="Edsinger-Gonzales E."/>
            <person name="Havlak P."/>
            <person name="Hellsten U."/>
            <person name="Kuo D.H."/>
            <person name="Larsson T."/>
            <person name="Lv J."/>
            <person name="Arendt D."/>
            <person name="Savage R."/>
            <person name="Osoegawa K."/>
            <person name="de Jong P."/>
            <person name="Grimwood J."/>
            <person name="Chapman J.A."/>
            <person name="Shapiro H."/>
            <person name="Aerts A."/>
            <person name="Otillar R.P."/>
            <person name="Terry A.Y."/>
            <person name="Boore J.L."/>
            <person name="Grigoriev I.V."/>
            <person name="Lindberg D.R."/>
            <person name="Seaver E.C."/>
            <person name="Weisblat D.A."/>
            <person name="Putnam N.H."/>
            <person name="Rokhsar D.S."/>
        </authorList>
    </citation>
    <scope>NUCLEOTIDE SEQUENCE</scope>
    <source>
        <strain evidence="2 4">I ESC-2004</strain>
    </source>
</reference>
<evidence type="ECO:0000313" key="2">
    <source>
        <dbReference type="EMBL" id="ELU16200.1"/>
    </source>
</evidence>
<dbReference type="HOGENOM" id="CLU_098779_0_0_1"/>
<dbReference type="EnsemblMetazoa" id="CapteT193950">
    <property type="protein sequence ID" value="CapteP193950"/>
    <property type="gene ID" value="CapteG193950"/>
</dbReference>
<dbReference type="Proteomes" id="UP000014760">
    <property type="component" value="Unassembled WGS sequence"/>
</dbReference>
<gene>
    <name evidence="2" type="ORF">CAPTEDRAFT_193950</name>
</gene>
<keyword evidence="4" id="KW-1185">Reference proteome</keyword>
<reference evidence="3" key="3">
    <citation type="submission" date="2015-06" db="UniProtKB">
        <authorList>
            <consortium name="EnsemblMetazoa"/>
        </authorList>
    </citation>
    <scope>IDENTIFICATION</scope>
</reference>
<feature type="region of interest" description="Disordered" evidence="1">
    <location>
        <begin position="7"/>
        <end position="33"/>
    </location>
</feature>
<dbReference type="EMBL" id="AMQN01017560">
    <property type="status" value="NOT_ANNOTATED_CDS"/>
    <property type="molecule type" value="Genomic_DNA"/>
</dbReference>
<protein>
    <submittedName>
        <fullName evidence="2 3">Uncharacterized protein</fullName>
    </submittedName>
</protein>
<sequence>MVFIGLASAGGGHRGPGRGRGGHHGRGRGMGGRGMGCQGNRGSCLLCKIDGIDGAELDIPERRRPSGVCPDESTCSVGPFQVLHFGVQAELTFCDAKDEDGNLSLFRRACRIELEDGTIIERSRGRRCASQDCCTKGPLTGFTYNGLAAEAYFPNRQCIRRAPCFGNNRQNLEEVVVAVDGDSDADDADDADDE</sequence>
<evidence type="ECO:0000313" key="3">
    <source>
        <dbReference type="EnsemblMetazoa" id="CapteP193950"/>
    </source>
</evidence>
<proteinExistence type="predicted"/>
<dbReference type="EMBL" id="KB293258">
    <property type="protein sequence ID" value="ELU16200.1"/>
    <property type="molecule type" value="Genomic_DNA"/>
</dbReference>
<evidence type="ECO:0000256" key="1">
    <source>
        <dbReference type="SAM" id="MobiDB-lite"/>
    </source>
</evidence>
<organism evidence="2">
    <name type="scientific">Capitella teleta</name>
    <name type="common">Polychaete worm</name>
    <dbReference type="NCBI Taxonomy" id="283909"/>
    <lineage>
        <taxon>Eukaryota</taxon>
        <taxon>Metazoa</taxon>
        <taxon>Spiralia</taxon>
        <taxon>Lophotrochozoa</taxon>
        <taxon>Annelida</taxon>
        <taxon>Polychaeta</taxon>
        <taxon>Sedentaria</taxon>
        <taxon>Scolecida</taxon>
        <taxon>Capitellidae</taxon>
        <taxon>Capitella</taxon>
    </lineage>
</organism>
<reference evidence="4" key="1">
    <citation type="submission" date="2012-12" db="EMBL/GenBank/DDBJ databases">
        <authorList>
            <person name="Hellsten U."/>
            <person name="Grimwood J."/>
            <person name="Chapman J.A."/>
            <person name="Shapiro H."/>
            <person name="Aerts A."/>
            <person name="Otillar R.P."/>
            <person name="Terry A.Y."/>
            <person name="Boore J.L."/>
            <person name="Simakov O."/>
            <person name="Marletaz F."/>
            <person name="Cho S.-J."/>
            <person name="Edsinger-Gonzales E."/>
            <person name="Havlak P."/>
            <person name="Kuo D.-H."/>
            <person name="Larsson T."/>
            <person name="Lv J."/>
            <person name="Arendt D."/>
            <person name="Savage R."/>
            <person name="Osoegawa K."/>
            <person name="de Jong P."/>
            <person name="Lindberg D.R."/>
            <person name="Seaver E.C."/>
            <person name="Weisblat D.A."/>
            <person name="Putnam N.H."/>
            <person name="Grigoriev I.V."/>
            <person name="Rokhsar D.S."/>
        </authorList>
    </citation>
    <scope>NUCLEOTIDE SEQUENCE</scope>
    <source>
        <strain evidence="4">I ESC-2004</strain>
    </source>
</reference>
<accession>R7VJU5</accession>
<name>R7VJU5_CAPTE</name>
<dbReference type="AlphaFoldDB" id="R7VJU5"/>